<sequence>MNLSLMFLCVSGACISVCGLALPLRVTEHAGVARTSAPVSNSVPMPKGAYQPADTVLFAIQDSATNKSVPAGFTVVETWEDGSIRWLGVAFDATVAASGATTYILSDKGSNPASGTLTVSETAGVVTVTTGVARFTMHSTGFNIFDEAWADLSGSGNYDSAHKIIESGNASALTVGTNVTTGATAQLSVVWHTPGQVCIRAAVSAGAQYPMVLYVTAYRNKPYVRIIHNWYMNDFASSSMVLSALSMNFKTRLAGALTATVSHLDADGRFETALSTGEQLTEHYSSSDVYEIKKNATLLASGKGQNEVTGGTKKMGWLHVSDGTKGLGCGMRYFWEMAPKHLLANSTGALSLGLYSSLGPATDWYGGFGRTHIAFVNFSDSIGLTEEAYYAIAQPLYAIPPAVWLCGKTQVFGNTLVHADPDLFAHNSTERTSWVRFFNVYKNTCLVFGHAGYAAALQYPYATGAMTWNNGYNFLWYGDNVDPVNCCCANRQHTANNYYDMAYLGALAYAMHADQTTALWGMGRALQTADLDHDNVNGDCKICPGVEQFFGYQDCIAGNDGNANHWKITGLLDWWAVYNEPMLKELALRIVRFPMNRFANNGEYRSLGHVLMGLASAYEATGDAQYRDRAHLYYTNGPNTGDHCATVLTSNYFQNAIVGAGIADHVFADSGDAHAQTMLLTWARNVAADNQTVADAFPQWFLGGLSKALELAPEDTLIAHGAQRCWEAFFVSANLSPSARAKEHVERFREAPDYLKYLLINPDYLTQYPDYLAQSFPPDQIEKNSGRTAARAFVSVSPNPFTRTVAISFAFNKHIRETEPPFVQVYDINGRLVQTLQPGMGRTTVIWRPGEIRSGVYVIKATAGSQVAAGRVIVMR</sequence>
<dbReference type="SUPFAM" id="SSF48208">
    <property type="entry name" value="Six-hairpin glycosidases"/>
    <property type="match status" value="1"/>
</dbReference>
<accession>A0A1F7F085</accession>
<organism evidence="2 3">
    <name type="scientific">Candidatus Raymondbacteria bacterium RIFOXYD12_FULL_49_13</name>
    <dbReference type="NCBI Taxonomy" id="1817890"/>
    <lineage>
        <taxon>Bacteria</taxon>
        <taxon>Raymondiibacteriota</taxon>
    </lineage>
</organism>
<reference evidence="2 3" key="1">
    <citation type="journal article" date="2016" name="Nat. Commun.">
        <title>Thousands of microbial genomes shed light on interconnected biogeochemical processes in an aquifer system.</title>
        <authorList>
            <person name="Anantharaman K."/>
            <person name="Brown C.T."/>
            <person name="Hug L.A."/>
            <person name="Sharon I."/>
            <person name="Castelle C.J."/>
            <person name="Probst A.J."/>
            <person name="Thomas B.C."/>
            <person name="Singh A."/>
            <person name="Wilkins M.J."/>
            <person name="Karaoz U."/>
            <person name="Brodie E.L."/>
            <person name="Williams K.H."/>
            <person name="Hubbard S.S."/>
            <person name="Banfield J.F."/>
        </authorList>
    </citation>
    <scope>NUCLEOTIDE SEQUENCE [LARGE SCALE GENOMIC DNA]</scope>
</reference>
<evidence type="ECO:0000259" key="1">
    <source>
        <dbReference type="Pfam" id="PF19501"/>
    </source>
</evidence>
<dbReference type="EMBL" id="MFYX01000155">
    <property type="protein sequence ID" value="OGK00059.1"/>
    <property type="molecule type" value="Genomic_DNA"/>
</dbReference>
<dbReference type="NCBIfam" id="TIGR04183">
    <property type="entry name" value="Por_Secre_tail"/>
    <property type="match status" value="1"/>
</dbReference>
<dbReference type="GO" id="GO:0005975">
    <property type="term" value="P:carbohydrate metabolic process"/>
    <property type="evidence" value="ECO:0007669"/>
    <property type="project" value="InterPro"/>
</dbReference>
<dbReference type="InterPro" id="IPR008928">
    <property type="entry name" value="6-hairpin_glycosidase_sf"/>
</dbReference>
<dbReference type="PANTHER" id="PTHR40081:SF1">
    <property type="entry name" value="TAT PATHWAY SIGNAL SEQUENCE DOMAIN PROTEIN"/>
    <property type="match status" value="1"/>
</dbReference>
<name>A0A1F7F085_UNCRA</name>
<dbReference type="Proteomes" id="UP000179243">
    <property type="component" value="Unassembled WGS sequence"/>
</dbReference>
<dbReference type="AlphaFoldDB" id="A0A1F7F085"/>
<comment type="caution">
    <text evidence="2">The sequence shown here is derived from an EMBL/GenBank/DDBJ whole genome shotgun (WGS) entry which is preliminary data.</text>
</comment>
<dbReference type="InterPro" id="IPR045793">
    <property type="entry name" value="PcRGLX/YetA-like"/>
</dbReference>
<dbReference type="InterPro" id="IPR026444">
    <property type="entry name" value="Secre_tail"/>
</dbReference>
<dbReference type="Pfam" id="PF19501">
    <property type="entry name" value="PcRGLX_1st"/>
    <property type="match status" value="1"/>
</dbReference>
<dbReference type="InterPro" id="IPR048329">
    <property type="entry name" value="PcRGLX_1st"/>
</dbReference>
<dbReference type="PANTHER" id="PTHR40081">
    <property type="entry name" value="CONCANAVALIN A-LIKE LECTIN/GLUCANASE"/>
    <property type="match status" value="1"/>
</dbReference>
<evidence type="ECO:0000313" key="3">
    <source>
        <dbReference type="Proteomes" id="UP000179243"/>
    </source>
</evidence>
<gene>
    <name evidence="2" type="ORF">A2519_22285</name>
</gene>
<protein>
    <recommendedName>
        <fullName evidence="1">PcRGLX/YetA-like N-terminal RIFT barrel domain-containing protein</fullName>
    </recommendedName>
</protein>
<feature type="domain" description="PcRGLX/YetA-like N-terminal RIFT barrel" evidence="1">
    <location>
        <begin position="36"/>
        <end position="99"/>
    </location>
</feature>
<evidence type="ECO:0000313" key="2">
    <source>
        <dbReference type="EMBL" id="OGK00059.1"/>
    </source>
</evidence>
<proteinExistence type="predicted"/>